<keyword evidence="2" id="KW-1185">Reference proteome</keyword>
<organism evidence="1 2">
    <name type="scientific">Streptomyces scopuliridis</name>
    <dbReference type="NCBI Taxonomy" id="452529"/>
    <lineage>
        <taxon>Bacteria</taxon>
        <taxon>Bacillati</taxon>
        <taxon>Actinomycetota</taxon>
        <taxon>Actinomycetes</taxon>
        <taxon>Kitasatosporales</taxon>
        <taxon>Streptomycetaceae</taxon>
        <taxon>Streptomyces</taxon>
    </lineage>
</organism>
<protein>
    <submittedName>
        <fullName evidence="1">Glycosyltransferase 87 family protein</fullName>
    </submittedName>
</protein>
<evidence type="ECO:0000313" key="1">
    <source>
        <dbReference type="EMBL" id="WSC02565.1"/>
    </source>
</evidence>
<dbReference type="EMBL" id="CP109109">
    <property type="protein sequence ID" value="WSC02565.1"/>
    <property type="molecule type" value="Genomic_DNA"/>
</dbReference>
<evidence type="ECO:0000313" key="2">
    <source>
        <dbReference type="Proteomes" id="UP001348369"/>
    </source>
</evidence>
<gene>
    <name evidence="1" type="ORF">OG835_39965</name>
</gene>
<accession>A0ACD4ZVQ7</accession>
<name>A0ACD4ZVQ7_9ACTN</name>
<dbReference type="Proteomes" id="UP001348369">
    <property type="component" value="Chromosome"/>
</dbReference>
<sequence>MRRLRAALTANGGRPAIAAVLVVATAVFLATVPLHRGFFDVGVYYGTVNDWIHHDGRIYDYLRPGTQYGFTYPPFAAVVMLPMALVSWHVAIAISAVLSAVASALLLRWLAGPAVRRLVARRADPGPGAAPREDRRPWFVFVVAGCLFALFEPVRDTFSFGQVNLLLVALVFADARLLATGRGRYAGIGIGLATAIKLTPALFIGYLLITGRRRQAAVAAGTAGGATLLAALIDPGASRAFWSGALWDTDRVGSLSYVSNQSLQGVLARLQPDHPSRVLWLVCVLAVLAVWAYRARAAARDGDDRAGFALTGLAACLVSPVTWVHHLVWLIPALLVLTDSALSRSPGARRRPLAVCAALYVVLCSSVVWLWRWDSTGPDAFLGANAYVWITLGLLLVPPGPEARPVPRPGPGPRARRLPGATTAVVTDGVAATRSAGGWRRRAVDPSGGRGSSG</sequence>
<reference evidence="1" key="1">
    <citation type="submission" date="2022-10" db="EMBL/GenBank/DDBJ databases">
        <title>The complete genomes of actinobacterial strains from the NBC collection.</title>
        <authorList>
            <person name="Joergensen T.S."/>
            <person name="Alvarez Arevalo M."/>
            <person name="Sterndorff E.B."/>
            <person name="Faurdal D."/>
            <person name="Vuksanovic O."/>
            <person name="Mourched A.-S."/>
            <person name="Charusanti P."/>
            <person name="Shaw S."/>
            <person name="Blin K."/>
            <person name="Weber T."/>
        </authorList>
    </citation>
    <scope>NUCLEOTIDE SEQUENCE</scope>
    <source>
        <strain evidence="1">NBC 01771</strain>
    </source>
</reference>
<proteinExistence type="predicted"/>